<evidence type="ECO:0000313" key="2">
    <source>
        <dbReference type="Proteomes" id="UP000054874"/>
    </source>
</evidence>
<organism evidence="1 2">
    <name type="scientific">Acetivibrio ethanolgignens</name>
    <dbReference type="NCBI Taxonomy" id="290052"/>
    <lineage>
        <taxon>Bacteria</taxon>
        <taxon>Bacillati</taxon>
        <taxon>Bacillota</taxon>
        <taxon>Clostridia</taxon>
        <taxon>Eubacteriales</taxon>
        <taxon>Oscillospiraceae</taxon>
        <taxon>Acetivibrio</taxon>
    </lineage>
</organism>
<protein>
    <recommendedName>
        <fullName evidence="3">Restriction alleviation protein, Lar family</fullName>
    </recommendedName>
</protein>
<reference evidence="1 2" key="1">
    <citation type="submission" date="2015-11" db="EMBL/GenBank/DDBJ databases">
        <title>Butyribacter intestini gen. nov., sp. nov., a butyric acid-producing bacterium of the family Lachnospiraceae isolated from the human faeces.</title>
        <authorList>
            <person name="Zou Y."/>
            <person name="Xue W."/>
            <person name="Luo G."/>
            <person name="Lv M."/>
        </authorList>
    </citation>
    <scope>NUCLEOTIDE SEQUENCE [LARGE SCALE GENOMIC DNA]</scope>
    <source>
        <strain evidence="1 2">ACET-33324</strain>
    </source>
</reference>
<sequence length="73" mass="8463">MKNDFTIGEITKCKEDEVKPCPFCGGKEIVIDKYEHQVGERFRIFCCGCMAMIDPGYAQNKHTVIDMWNKRSK</sequence>
<gene>
    <name evidence="1" type="ORF">ASU35_15110</name>
</gene>
<dbReference type="AlphaFoldDB" id="A0A0V8QCG2"/>
<dbReference type="Proteomes" id="UP000054874">
    <property type="component" value="Unassembled WGS sequence"/>
</dbReference>
<dbReference type="Pfam" id="PF14354">
    <property type="entry name" value="Lar_restr_allev"/>
    <property type="match status" value="1"/>
</dbReference>
<dbReference type="EMBL" id="LNAM01000200">
    <property type="protein sequence ID" value="KSV57769.1"/>
    <property type="molecule type" value="Genomic_DNA"/>
</dbReference>
<dbReference type="NCBIfam" id="TIGR03655">
    <property type="entry name" value="anti_R_Lar"/>
    <property type="match status" value="1"/>
</dbReference>
<name>A0A0V8QCG2_9FIRM</name>
<comment type="caution">
    <text evidence="1">The sequence shown here is derived from an EMBL/GenBank/DDBJ whole genome shotgun (WGS) entry which is preliminary data.</text>
</comment>
<accession>A0A0V8QCG2</accession>
<keyword evidence="2" id="KW-1185">Reference proteome</keyword>
<evidence type="ECO:0008006" key="3">
    <source>
        <dbReference type="Google" id="ProtNLM"/>
    </source>
</evidence>
<dbReference type="InterPro" id="IPR019908">
    <property type="entry name" value="Toxin_RalR"/>
</dbReference>
<evidence type="ECO:0000313" key="1">
    <source>
        <dbReference type="EMBL" id="KSV57769.1"/>
    </source>
</evidence>
<dbReference type="OrthoDB" id="8778022at2"/>
<dbReference type="STRING" id="290052.ASU35_15110"/>
<dbReference type="RefSeq" id="WP_058353982.1">
    <property type="nucleotide sequence ID" value="NZ_CABMMD010000200.1"/>
</dbReference>
<proteinExistence type="predicted"/>